<keyword evidence="3" id="KW-1185">Reference proteome</keyword>
<evidence type="ECO:0000313" key="2">
    <source>
        <dbReference type="EMBL" id="MPV36022.1"/>
    </source>
</evidence>
<proteinExistence type="predicted"/>
<dbReference type="AlphaFoldDB" id="A0A6N7EC75"/>
<organism evidence="2 3">
    <name type="scientific">Georgenia subflava</name>
    <dbReference type="NCBI Taxonomy" id="1622177"/>
    <lineage>
        <taxon>Bacteria</taxon>
        <taxon>Bacillati</taxon>
        <taxon>Actinomycetota</taxon>
        <taxon>Actinomycetes</taxon>
        <taxon>Micrococcales</taxon>
        <taxon>Bogoriellaceae</taxon>
        <taxon>Georgenia</taxon>
    </lineage>
</organism>
<dbReference type="Gene3D" id="2.60.40.3700">
    <property type="match status" value="1"/>
</dbReference>
<dbReference type="Proteomes" id="UP000437709">
    <property type="component" value="Unassembled WGS sequence"/>
</dbReference>
<evidence type="ECO:0000313" key="3">
    <source>
        <dbReference type="Proteomes" id="UP000437709"/>
    </source>
</evidence>
<dbReference type="OrthoDB" id="73040at2"/>
<feature type="chain" id="PRO_5026853851" description="CueP family metal-binding protein" evidence="1">
    <location>
        <begin position="38"/>
        <end position="207"/>
    </location>
</feature>
<keyword evidence="1" id="KW-0732">Signal</keyword>
<dbReference type="InterPro" id="IPR047808">
    <property type="entry name" value="CueP-like"/>
</dbReference>
<sequence length="207" mass="22022">MTLPPAGTGRRTRRCNVKKLVMTAAALVLVLAGCSSADSAPEPSAGGAEAEFLDAYDLAGMDAAKIIDHLDRLGGGERPTDFMASVRPDELVLSDGQRDLALDMPADRYYLSVAPYVNQTHECFYHSLTTCQGELTGEDVEVRILDEATGEVLIEGETTTFDNGFAGFWLPRDVEGTIEVSYDGLTGTADFSTTGDGATCVTTLQLA</sequence>
<comment type="caution">
    <text evidence="2">The sequence shown here is derived from an EMBL/GenBank/DDBJ whole genome shotgun (WGS) entry which is preliminary data.</text>
</comment>
<accession>A0A6N7EC75</accession>
<dbReference type="EMBL" id="WHPC01000005">
    <property type="protein sequence ID" value="MPV36022.1"/>
    <property type="molecule type" value="Genomic_DNA"/>
</dbReference>
<gene>
    <name evidence="2" type="ORF">GB881_02990</name>
</gene>
<evidence type="ECO:0000256" key="1">
    <source>
        <dbReference type="SAM" id="SignalP"/>
    </source>
</evidence>
<protein>
    <recommendedName>
        <fullName evidence="4">CueP family metal-binding protein</fullName>
    </recommendedName>
</protein>
<name>A0A6N7EC75_9MICO</name>
<evidence type="ECO:0008006" key="4">
    <source>
        <dbReference type="Google" id="ProtNLM"/>
    </source>
</evidence>
<feature type="signal peptide" evidence="1">
    <location>
        <begin position="1"/>
        <end position="37"/>
    </location>
</feature>
<dbReference type="NCBIfam" id="NF038094">
    <property type="entry name" value="CueP_fam"/>
    <property type="match status" value="1"/>
</dbReference>
<dbReference type="Pfam" id="PF21172">
    <property type="entry name" value="CueP"/>
    <property type="match status" value="1"/>
</dbReference>
<reference evidence="2 3" key="1">
    <citation type="submission" date="2019-10" db="EMBL/GenBank/DDBJ databases">
        <title>Georgenia wutianyii sp. nov. and Georgenia yuyongxinii sp. nov. isolated from plateau pika (Ochotona curzoniae) in the Qinghai-Tibet plateau of China.</title>
        <authorList>
            <person name="Tian Z."/>
        </authorList>
    </citation>
    <scope>NUCLEOTIDE SEQUENCE [LARGE SCALE GENOMIC DNA]</scope>
    <source>
        <strain evidence="2 3">JCM 19765</strain>
    </source>
</reference>